<dbReference type="GO" id="GO:0098797">
    <property type="term" value="C:plasma membrane protein complex"/>
    <property type="evidence" value="ECO:0007669"/>
    <property type="project" value="TreeGrafter"/>
</dbReference>
<dbReference type="InterPro" id="IPR003838">
    <property type="entry name" value="ABC3_permease_C"/>
</dbReference>
<feature type="domain" description="MacB-like periplasmic core" evidence="9">
    <location>
        <begin position="28"/>
        <end position="219"/>
    </location>
</feature>
<protein>
    <submittedName>
        <fullName evidence="10">ABC transporter permease</fullName>
    </submittedName>
</protein>
<organism evidence="10 11">
    <name type="scientific">Mesohalobacter halotolerans</name>
    <dbReference type="NCBI Taxonomy" id="1883405"/>
    <lineage>
        <taxon>Bacteria</taxon>
        <taxon>Pseudomonadati</taxon>
        <taxon>Bacteroidota</taxon>
        <taxon>Flavobacteriia</taxon>
        <taxon>Flavobacteriales</taxon>
        <taxon>Flavobacteriaceae</taxon>
        <taxon>Mesohalobacter</taxon>
    </lineage>
</organism>
<dbReference type="Pfam" id="PF02687">
    <property type="entry name" value="FtsX"/>
    <property type="match status" value="1"/>
</dbReference>
<feature type="transmembrane region" description="Helical" evidence="7">
    <location>
        <begin position="25"/>
        <end position="50"/>
    </location>
</feature>
<evidence type="ECO:0000259" key="9">
    <source>
        <dbReference type="Pfam" id="PF12704"/>
    </source>
</evidence>
<dbReference type="AlphaFoldDB" id="A0A4U5TP85"/>
<feature type="transmembrane region" description="Helical" evidence="7">
    <location>
        <begin position="277"/>
        <end position="302"/>
    </location>
</feature>
<keyword evidence="6 7" id="KW-0472">Membrane</keyword>
<dbReference type="Proteomes" id="UP000306552">
    <property type="component" value="Unassembled WGS sequence"/>
</dbReference>
<feature type="domain" description="ABC3 transporter permease C-terminal" evidence="8">
    <location>
        <begin position="279"/>
        <end position="404"/>
    </location>
</feature>
<comment type="caution">
    <text evidence="10">The sequence shown here is derived from an EMBL/GenBank/DDBJ whole genome shotgun (WGS) entry which is preliminary data.</text>
</comment>
<feature type="transmembrane region" description="Helical" evidence="7">
    <location>
        <begin position="374"/>
        <end position="399"/>
    </location>
</feature>
<dbReference type="EMBL" id="SWMU01000004">
    <property type="protein sequence ID" value="TKS55763.1"/>
    <property type="molecule type" value="Genomic_DNA"/>
</dbReference>
<gene>
    <name evidence="10" type="ORF">FCN74_10700</name>
</gene>
<keyword evidence="4 7" id="KW-0812">Transmembrane</keyword>
<evidence type="ECO:0000256" key="6">
    <source>
        <dbReference type="ARBA" id="ARBA00023136"/>
    </source>
</evidence>
<name>A0A4U5TP85_9FLAO</name>
<dbReference type="PANTHER" id="PTHR30489">
    <property type="entry name" value="LIPOPROTEIN-RELEASING SYSTEM TRANSMEMBRANE PROTEIN LOLE"/>
    <property type="match status" value="1"/>
</dbReference>
<evidence type="ECO:0000313" key="10">
    <source>
        <dbReference type="EMBL" id="TKS55763.1"/>
    </source>
</evidence>
<evidence type="ECO:0000313" key="11">
    <source>
        <dbReference type="Proteomes" id="UP000306552"/>
    </source>
</evidence>
<accession>A0A4U5TP85</accession>
<dbReference type="RefSeq" id="WP_138932591.1">
    <property type="nucleotide sequence ID" value="NZ_SWMU01000004.1"/>
</dbReference>
<comment type="subcellular location">
    <subcellularLocation>
        <location evidence="1">Cell membrane</location>
        <topology evidence="1">Multi-pass membrane protein</topology>
    </subcellularLocation>
</comment>
<evidence type="ECO:0000256" key="7">
    <source>
        <dbReference type="SAM" id="Phobius"/>
    </source>
</evidence>
<keyword evidence="3" id="KW-1003">Cell membrane</keyword>
<dbReference type="GO" id="GO:0044874">
    <property type="term" value="P:lipoprotein localization to outer membrane"/>
    <property type="evidence" value="ECO:0007669"/>
    <property type="project" value="TreeGrafter"/>
</dbReference>
<keyword evidence="11" id="KW-1185">Reference proteome</keyword>
<dbReference type="Pfam" id="PF12704">
    <property type="entry name" value="MacB_PCD"/>
    <property type="match status" value="1"/>
</dbReference>
<evidence type="ECO:0000256" key="2">
    <source>
        <dbReference type="ARBA" id="ARBA00005236"/>
    </source>
</evidence>
<sequence>MNFEYFISKKLVKTKGYKSKVSSPIIKIAVTAISVGVIMMILAFGTGLGLQQKIRDKITAFNGHITIRSFTSNQSNQNLQPIDARQDFYPNFKEVPEITHIQKTASKYGVIRTETDFEGIVVKGVSTDFDWSYFNDFINKGRNLRITDQINNEILISEYLASRLGFKLGDKIIIYFLRDKENDRPRLVAFDIVGIYNSGFLEFDKQFLMADIKQIQRLNKWEEFQIGQFELIVSDFDDIQQTGLQVYENIGSFLNASTIVNQYPTIFEWIALFDVNIALIVIIMVIIAGINMITALLVLILEQTQLVGILKALGCQNFSIRKIFLYNATYLILKGLFWGNLIGIGLLLIQKYAKIISLNPDTYYVTHAPVYIDWSYLVSINFGTILICLLMLLVPSYIITKISPVKAIKFD</sequence>
<reference evidence="10 11" key="1">
    <citation type="submission" date="2019-04" db="EMBL/GenBank/DDBJ databases">
        <title>Psychroflexus halotolerans sp. nov., isolated from a marine solar saltern.</title>
        <authorList>
            <person name="Feng X."/>
        </authorList>
    </citation>
    <scope>NUCLEOTIDE SEQUENCE [LARGE SCALE GENOMIC DNA]</scope>
    <source>
        <strain evidence="10 11">WDS2C27</strain>
    </source>
</reference>
<evidence type="ECO:0000256" key="4">
    <source>
        <dbReference type="ARBA" id="ARBA00022692"/>
    </source>
</evidence>
<dbReference type="PANTHER" id="PTHR30489:SF0">
    <property type="entry name" value="LIPOPROTEIN-RELEASING SYSTEM TRANSMEMBRANE PROTEIN LOLE"/>
    <property type="match status" value="1"/>
</dbReference>
<feature type="transmembrane region" description="Helical" evidence="7">
    <location>
        <begin position="323"/>
        <end position="349"/>
    </location>
</feature>
<dbReference type="InterPro" id="IPR051447">
    <property type="entry name" value="Lipoprotein-release_system"/>
</dbReference>
<dbReference type="OrthoDB" id="1522670at2"/>
<evidence type="ECO:0000256" key="5">
    <source>
        <dbReference type="ARBA" id="ARBA00022989"/>
    </source>
</evidence>
<evidence type="ECO:0000256" key="3">
    <source>
        <dbReference type="ARBA" id="ARBA00022475"/>
    </source>
</evidence>
<dbReference type="InterPro" id="IPR025857">
    <property type="entry name" value="MacB_PCD"/>
</dbReference>
<evidence type="ECO:0000259" key="8">
    <source>
        <dbReference type="Pfam" id="PF02687"/>
    </source>
</evidence>
<proteinExistence type="inferred from homology"/>
<comment type="similarity">
    <text evidence="2">Belongs to the ABC-4 integral membrane protein family. LolC/E subfamily.</text>
</comment>
<evidence type="ECO:0000256" key="1">
    <source>
        <dbReference type="ARBA" id="ARBA00004651"/>
    </source>
</evidence>
<keyword evidence="5 7" id="KW-1133">Transmembrane helix</keyword>